<dbReference type="Proteomes" id="UP000819052">
    <property type="component" value="Unassembled WGS sequence"/>
</dbReference>
<proteinExistence type="predicted"/>
<keyword evidence="2" id="KW-1185">Reference proteome</keyword>
<reference evidence="1 2" key="1">
    <citation type="submission" date="2019-09" db="EMBL/GenBank/DDBJ databases">
        <title>Taxonomy of Antarctic Massilia spp.: description of Massilia rubra sp. nov., Massilia aquatica sp. nov., Massilia mucilaginosa sp. nov., Massilia frigida sp. nov. isolated from streams, lakes and regoliths.</title>
        <authorList>
            <person name="Holochova P."/>
            <person name="Sedlacek I."/>
            <person name="Kralova S."/>
            <person name="Maslanova I."/>
            <person name="Busse H.-J."/>
            <person name="Stankova E."/>
            <person name="Vrbovska V."/>
            <person name="Kovarovic V."/>
            <person name="Bartak M."/>
            <person name="Svec P."/>
            <person name="Pantucek R."/>
        </authorList>
    </citation>
    <scope>NUCLEOTIDE SEQUENCE [LARGE SCALE GENOMIC DNA]</scope>
    <source>
        <strain evidence="1 2">CCM 8693</strain>
    </source>
</reference>
<name>A0ABX0M4J5_9BURK</name>
<organism evidence="1 2">
    <name type="scientific">Massilia aquatica</name>
    <dbReference type="NCBI Taxonomy" id="2609000"/>
    <lineage>
        <taxon>Bacteria</taxon>
        <taxon>Pseudomonadati</taxon>
        <taxon>Pseudomonadota</taxon>
        <taxon>Betaproteobacteria</taxon>
        <taxon>Burkholderiales</taxon>
        <taxon>Oxalobacteraceae</taxon>
        <taxon>Telluria group</taxon>
        <taxon>Massilia</taxon>
    </lineage>
</organism>
<evidence type="ECO:0000313" key="2">
    <source>
        <dbReference type="Proteomes" id="UP000819052"/>
    </source>
</evidence>
<comment type="caution">
    <text evidence="1">The sequence shown here is derived from an EMBL/GenBank/DDBJ whole genome shotgun (WGS) entry which is preliminary data.</text>
</comment>
<sequence length="60" mass="6353">MEYRFNFTPRLVALGLFTGVALLVLLFSLGFQLGVRMAAESPAPAPVAHERVAAAPKAAP</sequence>
<gene>
    <name evidence="1" type="ORF">F1609_15370</name>
</gene>
<evidence type="ECO:0008006" key="3">
    <source>
        <dbReference type="Google" id="ProtNLM"/>
    </source>
</evidence>
<protein>
    <recommendedName>
        <fullName evidence="3">Energy transducer TonB</fullName>
    </recommendedName>
</protein>
<accession>A0ABX0M4J5</accession>
<evidence type="ECO:0000313" key="1">
    <source>
        <dbReference type="EMBL" id="NHZ41528.1"/>
    </source>
</evidence>
<dbReference type="EMBL" id="VVIW01000008">
    <property type="protein sequence ID" value="NHZ41528.1"/>
    <property type="molecule type" value="Genomic_DNA"/>
</dbReference>